<evidence type="ECO:0000313" key="7">
    <source>
        <dbReference type="EMBL" id="GAA3647151.1"/>
    </source>
</evidence>
<keyword evidence="1" id="KW-0808">Transferase</keyword>
<gene>
    <name evidence="7" type="ORF">GCM10022224_007470</name>
</gene>
<feature type="transmembrane region" description="Helical" evidence="4">
    <location>
        <begin position="75"/>
        <end position="94"/>
    </location>
</feature>
<feature type="domain" description="Histidine kinase/HSP90-like ATPase" evidence="5">
    <location>
        <begin position="323"/>
        <end position="405"/>
    </location>
</feature>
<evidence type="ECO:0000256" key="2">
    <source>
        <dbReference type="ARBA" id="ARBA00022777"/>
    </source>
</evidence>
<evidence type="ECO:0000256" key="1">
    <source>
        <dbReference type="ARBA" id="ARBA00022679"/>
    </source>
</evidence>
<evidence type="ECO:0000259" key="5">
    <source>
        <dbReference type="Pfam" id="PF02518"/>
    </source>
</evidence>
<feature type="transmembrane region" description="Helical" evidence="4">
    <location>
        <begin position="46"/>
        <end position="68"/>
    </location>
</feature>
<feature type="transmembrane region" description="Helical" evidence="4">
    <location>
        <begin position="171"/>
        <end position="193"/>
    </location>
</feature>
<evidence type="ECO:0000313" key="8">
    <source>
        <dbReference type="Proteomes" id="UP001500902"/>
    </source>
</evidence>
<keyword evidence="4" id="KW-0812">Transmembrane</keyword>
<accession>A0ABP7B3N4</accession>
<evidence type="ECO:0008006" key="9">
    <source>
        <dbReference type="Google" id="ProtNLM"/>
    </source>
</evidence>
<dbReference type="InterPro" id="IPR011712">
    <property type="entry name" value="Sig_transdc_His_kin_sub3_dim/P"/>
</dbReference>
<keyword evidence="3" id="KW-0902">Two-component regulatory system</keyword>
<dbReference type="Proteomes" id="UP001500902">
    <property type="component" value="Unassembled WGS sequence"/>
</dbReference>
<evidence type="ECO:0000259" key="6">
    <source>
        <dbReference type="Pfam" id="PF07730"/>
    </source>
</evidence>
<dbReference type="InterPro" id="IPR050482">
    <property type="entry name" value="Sensor_HK_TwoCompSys"/>
</dbReference>
<feature type="transmembrane region" description="Helical" evidence="4">
    <location>
        <begin position="106"/>
        <end position="132"/>
    </location>
</feature>
<keyword evidence="4" id="KW-1133">Transmembrane helix</keyword>
<dbReference type="InterPro" id="IPR036890">
    <property type="entry name" value="HATPase_C_sf"/>
</dbReference>
<dbReference type="PANTHER" id="PTHR24421">
    <property type="entry name" value="NITRATE/NITRITE SENSOR PROTEIN NARX-RELATED"/>
    <property type="match status" value="1"/>
</dbReference>
<dbReference type="SUPFAM" id="SSF55874">
    <property type="entry name" value="ATPase domain of HSP90 chaperone/DNA topoisomerase II/histidine kinase"/>
    <property type="match status" value="1"/>
</dbReference>
<reference evidence="8" key="1">
    <citation type="journal article" date="2019" name="Int. J. Syst. Evol. Microbiol.">
        <title>The Global Catalogue of Microorganisms (GCM) 10K type strain sequencing project: providing services to taxonomists for standard genome sequencing and annotation.</title>
        <authorList>
            <consortium name="The Broad Institute Genomics Platform"/>
            <consortium name="The Broad Institute Genome Sequencing Center for Infectious Disease"/>
            <person name="Wu L."/>
            <person name="Ma J."/>
        </authorList>
    </citation>
    <scope>NUCLEOTIDE SEQUENCE [LARGE SCALE GENOMIC DNA]</scope>
    <source>
        <strain evidence="8">JCM 16904</strain>
    </source>
</reference>
<name>A0ABP7B3N4_9ACTN</name>
<proteinExistence type="predicted"/>
<feature type="domain" description="Signal transduction histidine kinase subgroup 3 dimerisation and phosphoacceptor" evidence="6">
    <location>
        <begin position="224"/>
        <end position="287"/>
    </location>
</feature>
<keyword evidence="2" id="KW-0418">Kinase</keyword>
<dbReference type="Gene3D" id="1.20.5.1930">
    <property type="match status" value="1"/>
</dbReference>
<comment type="caution">
    <text evidence="7">The sequence shown here is derived from an EMBL/GenBank/DDBJ whole genome shotgun (WGS) entry which is preliminary data.</text>
</comment>
<evidence type="ECO:0000256" key="3">
    <source>
        <dbReference type="ARBA" id="ARBA00023012"/>
    </source>
</evidence>
<keyword evidence="8" id="KW-1185">Reference proteome</keyword>
<protein>
    <recommendedName>
        <fullName evidence="9">Signal transduction histidine kinase</fullName>
    </recommendedName>
</protein>
<dbReference type="CDD" id="cd16917">
    <property type="entry name" value="HATPase_UhpB-NarQ-NarX-like"/>
    <property type="match status" value="1"/>
</dbReference>
<dbReference type="EMBL" id="BAAAZP010000009">
    <property type="protein sequence ID" value="GAA3647151.1"/>
    <property type="molecule type" value="Genomic_DNA"/>
</dbReference>
<dbReference type="Pfam" id="PF07730">
    <property type="entry name" value="HisKA_3"/>
    <property type="match status" value="1"/>
</dbReference>
<organism evidence="7 8">
    <name type="scientific">Nonomuraea antimicrobica</name>
    <dbReference type="NCBI Taxonomy" id="561173"/>
    <lineage>
        <taxon>Bacteria</taxon>
        <taxon>Bacillati</taxon>
        <taxon>Actinomycetota</taxon>
        <taxon>Actinomycetes</taxon>
        <taxon>Streptosporangiales</taxon>
        <taxon>Streptosporangiaceae</taxon>
        <taxon>Nonomuraea</taxon>
    </lineage>
</organism>
<evidence type="ECO:0000256" key="4">
    <source>
        <dbReference type="SAM" id="Phobius"/>
    </source>
</evidence>
<dbReference type="Gene3D" id="3.30.565.10">
    <property type="entry name" value="Histidine kinase-like ATPase, C-terminal domain"/>
    <property type="match status" value="1"/>
</dbReference>
<feature type="transmembrane region" description="Helical" evidence="4">
    <location>
        <begin position="144"/>
        <end position="165"/>
    </location>
</feature>
<dbReference type="Pfam" id="PF02518">
    <property type="entry name" value="HATPase_c"/>
    <property type="match status" value="1"/>
</dbReference>
<dbReference type="PANTHER" id="PTHR24421:SF59">
    <property type="entry name" value="OXYGEN SENSOR HISTIDINE KINASE NREB"/>
    <property type="match status" value="1"/>
</dbReference>
<sequence>MPPTLGAGRRAWPVPMVSVRGHDFRHPRGGRIGHYSDGMPRIEPDVGAGVVMLMGCGAVGLPTVLGASETLVPRALWLVTYAALLAAVLAAALYEGHRPRRATAAYALSVVLGWTVVATAPGAGWLPILLVFVAAVSAYIVPPWAGAAVIVLNSVVIAVTMAHAGGGTADVTIGTLLYVLIQIATLLSSFAIIREQRMRRELAEAHLELRAASVVLADSARARERLRIARELHDAIGHQLTVLALELEVARHHDGPAAREHVERANRVARDLLDDVRETVGRLRADGLDLRESLTAVVCDIPGLDVGVRIDDDVPAGEDLTATLVRVVQEIVTNTIRHADATRLRISIETTSDGAVRLTSVDNGRGSPALTPGNGLRGLTERINALGGDVLLDGSDGFRVTAKVPAR</sequence>
<keyword evidence="4" id="KW-0472">Membrane</keyword>
<dbReference type="InterPro" id="IPR003594">
    <property type="entry name" value="HATPase_dom"/>
</dbReference>